<gene>
    <name evidence="2" type="ORF">PS2015_996</name>
</gene>
<dbReference type="RefSeq" id="WP_058021182.1">
    <property type="nucleotide sequence ID" value="NZ_CP013189.1"/>
</dbReference>
<feature type="compositionally biased region" description="Basic and acidic residues" evidence="1">
    <location>
        <begin position="109"/>
        <end position="126"/>
    </location>
</feature>
<accession>A0A0S2KBG9</accession>
<dbReference type="Proteomes" id="UP000065641">
    <property type="component" value="Chromosome"/>
</dbReference>
<name>A0A0S2KBG9_9GAMM</name>
<proteinExistence type="predicted"/>
<dbReference type="KEGG" id="pspi:PS2015_996"/>
<dbReference type="STRING" id="1249552.PS2015_996"/>
<dbReference type="EMBL" id="CP013189">
    <property type="protein sequence ID" value="ALO45665.1"/>
    <property type="molecule type" value="Genomic_DNA"/>
</dbReference>
<dbReference type="OrthoDB" id="7061897at2"/>
<keyword evidence="3" id="KW-1185">Reference proteome</keyword>
<evidence type="ECO:0000313" key="3">
    <source>
        <dbReference type="Proteomes" id="UP000065641"/>
    </source>
</evidence>
<organism evidence="2 3">
    <name type="scientific">Pseudohongiella spirulinae</name>
    <dbReference type="NCBI Taxonomy" id="1249552"/>
    <lineage>
        <taxon>Bacteria</taxon>
        <taxon>Pseudomonadati</taxon>
        <taxon>Pseudomonadota</taxon>
        <taxon>Gammaproteobacteria</taxon>
        <taxon>Pseudomonadales</taxon>
        <taxon>Pseudohongiellaceae</taxon>
        <taxon>Pseudohongiella</taxon>
    </lineage>
</organism>
<sequence length="285" mass="31685">MQKPVNQSSPETSAHREQCRRQLLAEMGIHCLFARRRLPGAGPSHPQIFLPLQASDEIGVKARPVSADLSSAGPVVKAEALSMTRQILQETEEAVSEAPQPVKPPAVGHTDRADNDADVAESHQSDSQEQEAFAFSWFTLDYRLAVLVMLPAGQPRLSGSSRDMLQKILAALSQDYRTLRLNEHNFHWPLPDDLGLPADRDAARHTVRGFIARRMREQTVANVLVLSEQPPFFLGGQEESQVAGLYTDEQFGFSVLCTHALHSMQEQPALKRTAWKAMQILIPRL</sequence>
<protein>
    <submittedName>
        <fullName evidence="2">Uncharacterized protein</fullName>
    </submittedName>
</protein>
<feature type="region of interest" description="Disordered" evidence="1">
    <location>
        <begin position="91"/>
        <end position="127"/>
    </location>
</feature>
<dbReference type="AlphaFoldDB" id="A0A0S2KBG9"/>
<evidence type="ECO:0000256" key="1">
    <source>
        <dbReference type="SAM" id="MobiDB-lite"/>
    </source>
</evidence>
<evidence type="ECO:0000313" key="2">
    <source>
        <dbReference type="EMBL" id="ALO45665.1"/>
    </source>
</evidence>
<reference evidence="2 3" key="1">
    <citation type="submission" date="2015-11" db="EMBL/GenBank/DDBJ databases">
        <authorList>
            <person name="Zhang Y."/>
            <person name="Guo Z."/>
        </authorList>
    </citation>
    <scope>NUCLEOTIDE SEQUENCE [LARGE SCALE GENOMIC DNA]</scope>
    <source>
        <strain evidence="2 3">KCTC 32221</strain>
    </source>
</reference>